<protein>
    <submittedName>
        <fullName evidence="2">Uncharacterized protein</fullName>
    </submittedName>
</protein>
<organism evidence="2 3">
    <name type="scientific">Gordonia terrae C-6</name>
    <dbReference type="NCBI Taxonomy" id="1316928"/>
    <lineage>
        <taxon>Bacteria</taxon>
        <taxon>Bacillati</taxon>
        <taxon>Actinomycetota</taxon>
        <taxon>Actinomycetes</taxon>
        <taxon>Mycobacteriales</taxon>
        <taxon>Gordoniaceae</taxon>
        <taxon>Gordonia</taxon>
    </lineage>
</organism>
<evidence type="ECO:0000313" key="2">
    <source>
        <dbReference type="EMBL" id="EON31916.1"/>
    </source>
</evidence>
<sequence length="111" mass="11591">MTSEIAIVPDKEFSDPTLMVLPEVSTHDSALDADSSLAELPHALRTSATADRAAGTRMPYRRRRERVVAGGGVSVGEEPDGNGTDGIGEAFLTTSQVHSGGGTTNTRHVTA</sequence>
<evidence type="ECO:0000313" key="3">
    <source>
        <dbReference type="Proteomes" id="UP000013569"/>
    </source>
</evidence>
<accession>R7Y7B2</accession>
<dbReference type="EMBL" id="AQPW01000018">
    <property type="protein sequence ID" value="EON31916.1"/>
    <property type="molecule type" value="Genomic_DNA"/>
</dbReference>
<proteinExistence type="predicted"/>
<comment type="caution">
    <text evidence="2">The sequence shown here is derived from an EMBL/GenBank/DDBJ whole genome shotgun (WGS) entry which is preliminary data.</text>
</comment>
<feature type="region of interest" description="Disordered" evidence="1">
    <location>
        <begin position="69"/>
        <end position="89"/>
    </location>
</feature>
<dbReference type="AlphaFoldDB" id="R7Y7B2"/>
<name>R7Y7B2_9ACTN</name>
<reference evidence="2 3" key="1">
    <citation type="journal article" date="2013" name="Genome Announc.">
        <title>Draft Genome Sequence of a Benzothiophene-Desulfurizing Bacterium, Gordona terrae Strain C-6.</title>
        <authorList>
            <person name="Wang W."/>
            <person name="Ma T."/>
            <person name="Ren Y."/>
            <person name="Li G."/>
        </authorList>
    </citation>
    <scope>NUCLEOTIDE SEQUENCE [LARGE SCALE GENOMIC DNA]</scope>
    <source>
        <strain evidence="2 3">C-6</strain>
    </source>
</reference>
<evidence type="ECO:0000256" key="1">
    <source>
        <dbReference type="SAM" id="MobiDB-lite"/>
    </source>
</evidence>
<gene>
    <name evidence="2" type="ORF">GTC6_14939</name>
</gene>
<dbReference type="Proteomes" id="UP000013569">
    <property type="component" value="Unassembled WGS sequence"/>
</dbReference>